<comment type="caution">
    <text evidence="1">The sequence shown here is derived from an EMBL/GenBank/DDBJ whole genome shotgun (WGS) entry which is preliminary data.</text>
</comment>
<reference evidence="1 2" key="1">
    <citation type="journal article" date="2021" name="Plant Biotechnol. J.">
        <title>Multi-omics assisted identification of the key and species-specific regulatory components of drought-tolerant mechanisms in Gossypium stocksii.</title>
        <authorList>
            <person name="Yu D."/>
            <person name="Ke L."/>
            <person name="Zhang D."/>
            <person name="Wu Y."/>
            <person name="Sun Y."/>
            <person name="Mei J."/>
            <person name="Sun J."/>
            <person name="Sun Y."/>
        </authorList>
    </citation>
    <scope>NUCLEOTIDE SEQUENCE [LARGE SCALE GENOMIC DNA]</scope>
    <source>
        <strain evidence="2">cv. E1</strain>
        <tissue evidence="1">Leaf</tissue>
    </source>
</reference>
<gene>
    <name evidence="1" type="ORF">J1N35_041929</name>
</gene>
<dbReference type="AlphaFoldDB" id="A0A9D3UGN1"/>
<name>A0A9D3UGN1_9ROSI</name>
<organism evidence="1 2">
    <name type="scientific">Gossypium stocksii</name>
    <dbReference type="NCBI Taxonomy" id="47602"/>
    <lineage>
        <taxon>Eukaryota</taxon>
        <taxon>Viridiplantae</taxon>
        <taxon>Streptophyta</taxon>
        <taxon>Embryophyta</taxon>
        <taxon>Tracheophyta</taxon>
        <taxon>Spermatophyta</taxon>
        <taxon>Magnoliopsida</taxon>
        <taxon>eudicotyledons</taxon>
        <taxon>Gunneridae</taxon>
        <taxon>Pentapetalae</taxon>
        <taxon>rosids</taxon>
        <taxon>malvids</taxon>
        <taxon>Malvales</taxon>
        <taxon>Malvaceae</taxon>
        <taxon>Malvoideae</taxon>
        <taxon>Gossypium</taxon>
    </lineage>
</organism>
<evidence type="ECO:0000313" key="1">
    <source>
        <dbReference type="EMBL" id="KAH1040186.1"/>
    </source>
</evidence>
<sequence>MQVICIRLTNGRSSHNSSLIIVLRTMAWTYELVLSLIPCNNTYKLAEDAHSRTNIDLVDQSTKETYLEMVEVRKIDMKHSELLVGLLLMGEVGCTSDFRGKVVMQIEQFNRVHAISEVHLKHLSNVLHYDLFLVWERYRGPFKVLKRISQGLQTRVSDNTQGEPDVQCGYAKAYL</sequence>
<proteinExistence type="predicted"/>
<dbReference type="EMBL" id="JAIQCV010000012">
    <property type="protein sequence ID" value="KAH1040186.1"/>
    <property type="molecule type" value="Genomic_DNA"/>
</dbReference>
<accession>A0A9D3UGN1</accession>
<evidence type="ECO:0000313" key="2">
    <source>
        <dbReference type="Proteomes" id="UP000828251"/>
    </source>
</evidence>
<keyword evidence="2" id="KW-1185">Reference proteome</keyword>
<protein>
    <submittedName>
        <fullName evidence="1">Uncharacterized protein</fullName>
    </submittedName>
</protein>
<dbReference type="Proteomes" id="UP000828251">
    <property type="component" value="Unassembled WGS sequence"/>
</dbReference>